<keyword evidence="2" id="KW-1185">Reference proteome</keyword>
<name>A0ABX7Y3T1_9ACTN</name>
<dbReference type="Proteomes" id="UP000678513">
    <property type="component" value="Chromosome"/>
</dbReference>
<gene>
    <name evidence="1" type="ORF">J5A65_13175</name>
</gene>
<dbReference type="RefSeq" id="WP_212322906.1">
    <property type="nucleotide sequence ID" value="NZ_AP024463.1"/>
</dbReference>
<sequence length="71" mass="7778">MLASKKFLEAGDFLQELSAQEIDAKAPETGGGCWSVPHPSSCGYVCTVSWECSKNWCQPCPPPHHHHHKGC</sequence>
<accession>A0ABX7Y3T1</accession>
<evidence type="ECO:0000313" key="1">
    <source>
        <dbReference type="EMBL" id="QUC07852.1"/>
    </source>
</evidence>
<evidence type="ECO:0000313" key="2">
    <source>
        <dbReference type="Proteomes" id="UP000678513"/>
    </source>
</evidence>
<organism evidence="1 2">
    <name type="scientific">Arachnia rubra</name>
    <dbReference type="NCBI Taxonomy" id="1547448"/>
    <lineage>
        <taxon>Bacteria</taxon>
        <taxon>Bacillati</taxon>
        <taxon>Actinomycetota</taxon>
        <taxon>Actinomycetes</taxon>
        <taxon>Propionibacteriales</taxon>
        <taxon>Propionibacteriaceae</taxon>
        <taxon>Arachnia</taxon>
    </lineage>
</organism>
<reference evidence="1 2" key="1">
    <citation type="submission" date="2021-03" db="EMBL/GenBank/DDBJ databases">
        <title>Human Oral Microbial Genomes.</title>
        <authorList>
            <person name="Johnston C.D."/>
            <person name="Chen T."/>
            <person name="Dewhirst F.E."/>
        </authorList>
    </citation>
    <scope>NUCLEOTIDE SEQUENCE [LARGE SCALE GENOMIC DNA]</scope>
    <source>
        <strain evidence="1 2">DSMZ 100122</strain>
    </source>
</reference>
<dbReference type="EMBL" id="CP072384">
    <property type="protein sequence ID" value="QUC07852.1"/>
    <property type="molecule type" value="Genomic_DNA"/>
</dbReference>
<protein>
    <submittedName>
        <fullName evidence="1">Uncharacterized protein</fullName>
    </submittedName>
</protein>
<proteinExistence type="predicted"/>